<dbReference type="PANTHER" id="PTHR46187:SF3">
    <property type="entry name" value="ALKALINE CERAMIDASE 3"/>
    <property type="match status" value="1"/>
</dbReference>
<keyword evidence="8" id="KW-0862">Zinc</keyword>
<evidence type="ECO:0000256" key="5">
    <source>
        <dbReference type="ARBA" id="ARBA00022989"/>
    </source>
</evidence>
<feature type="binding site" evidence="7">
    <location>
        <position position="21"/>
    </location>
    <ligand>
        <name>Ca(2+)</name>
        <dbReference type="ChEBI" id="CHEBI:29108"/>
    </ligand>
</feature>
<name>A0AAV5RMZ7_STABA</name>
<dbReference type="GO" id="GO:0046872">
    <property type="term" value="F:metal ion binding"/>
    <property type="evidence" value="ECO:0007669"/>
    <property type="project" value="UniProtKB-KW"/>
</dbReference>
<keyword evidence="7" id="KW-0479">Metal-binding</keyword>
<evidence type="ECO:0000256" key="7">
    <source>
        <dbReference type="PIRSR" id="PIRSR608901-1"/>
    </source>
</evidence>
<dbReference type="Proteomes" id="UP001362899">
    <property type="component" value="Unassembled WGS sequence"/>
</dbReference>
<feature type="transmembrane region" description="Helical" evidence="9">
    <location>
        <begin position="121"/>
        <end position="140"/>
    </location>
</feature>
<keyword evidence="4" id="KW-0378">Hydrolase</keyword>
<dbReference type="GO" id="GO:0005789">
    <property type="term" value="C:endoplasmic reticulum membrane"/>
    <property type="evidence" value="ECO:0007669"/>
    <property type="project" value="TreeGrafter"/>
</dbReference>
<evidence type="ECO:0000256" key="6">
    <source>
        <dbReference type="ARBA" id="ARBA00023136"/>
    </source>
</evidence>
<evidence type="ECO:0000256" key="2">
    <source>
        <dbReference type="ARBA" id="ARBA00009780"/>
    </source>
</evidence>
<accession>A0AAV5RMZ7</accession>
<feature type="binding site" evidence="7">
    <location>
        <position position="26"/>
    </location>
    <ligand>
        <name>Ca(2+)</name>
        <dbReference type="ChEBI" id="CHEBI:29108"/>
    </ligand>
</feature>
<keyword evidence="3 9" id="KW-0812">Transmembrane</keyword>
<comment type="similarity">
    <text evidence="2">Belongs to the alkaline ceramidase family.</text>
</comment>
<evidence type="ECO:0000256" key="9">
    <source>
        <dbReference type="SAM" id="Phobius"/>
    </source>
</evidence>
<feature type="binding site" evidence="8">
    <location>
        <position position="83"/>
    </location>
    <ligand>
        <name>Zn(2+)</name>
        <dbReference type="ChEBI" id="CHEBI:29105"/>
        <note>catalytic</note>
    </ligand>
</feature>
<dbReference type="EMBL" id="BTGC01000008">
    <property type="protein sequence ID" value="GMM52637.1"/>
    <property type="molecule type" value="Genomic_DNA"/>
</dbReference>
<organism evidence="10 11">
    <name type="scientific">Starmerella bacillaris</name>
    <name type="common">Yeast</name>
    <name type="synonym">Candida zemplinina</name>
    <dbReference type="NCBI Taxonomy" id="1247836"/>
    <lineage>
        <taxon>Eukaryota</taxon>
        <taxon>Fungi</taxon>
        <taxon>Dikarya</taxon>
        <taxon>Ascomycota</taxon>
        <taxon>Saccharomycotina</taxon>
        <taxon>Dipodascomycetes</taxon>
        <taxon>Dipodascales</taxon>
        <taxon>Trichomonascaceae</taxon>
        <taxon>Starmerella</taxon>
    </lineage>
</organism>
<sequence length="278" mass="32526">MIPYGEPLDSGFWGTPTSTIDWCEENYVVTYYLAEAVNTVTNAFFMILAGYSLRNVMRNGMETRFVLCTLGFMLVGLGSWLFHMTLKYHFQLLDELPMIYTTCIPVWFSFSYSKGRRYENICAWIIFAGAMTLTVIYLVFRNPTIHQAAYGALNVTIIIKNVRLVYSTIKDKAALSNLNWTLVLGVSEFLFAWFLWNMDIHFCDYWRSWRRSIGLPWGMLLEGHGWWHLFTGLGVYSYLIYLEYLRAFQLGLEKKYVFVWKFGFLPVIELSDEAKRLS</sequence>
<keyword evidence="6 9" id="KW-0472">Membrane</keyword>
<proteinExistence type="inferred from homology"/>
<dbReference type="InterPro" id="IPR008901">
    <property type="entry name" value="ACER"/>
</dbReference>
<dbReference type="PANTHER" id="PTHR46187">
    <property type="entry name" value="ALKALINE CERAMIDASE 3"/>
    <property type="match status" value="1"/>
</dbReference>
<comment type="caution">
    <text evidence="10">The sequence shown here is derived from an EMBL/GenBank/DDBJ whole genome shotgun (WGS) entry which is preliminary data.</text>
</comment>
<evidence type="ECO:0000313" key="10">
    <source>
        <dbReference type="EMBL" id="GMM52637.1"/>
    </source>
</evidence>
<comment type="subcellular location">
    <subcellularLocation>
        <location evidence="1">Membrane</location>
        <topology evidence="1">Multi-pass membrane protein</topology>
    </subcellularLocation>
</comment>
<evidence type="ECO:0000256" key="3">
    <source>
        <dbReference type="ARBA" id="ARBA00022692"/>
    </source>
</evidence>
<gene>
    <name evidence="10" type="ORF">DASB73_036000</name>
</gene>
<feature type="transmembrane region" description="Helical" evidence="9">
    <location>
        <begin position="88"/>
        <end position="109"/>
    </location>
</feature>
<keyword evidence="5 9" id="KW-1133">Transmembrane helix</keyword>
<reference evidence="10 11" key="1">
    <citation type="journal article" date="2023" name="Elife">
        <title>Identification of key yeast species and microbe-microbe interactions impacting larval growth of Drosophila in the wild.</title>
        <authorList>
            <person name="Mure A."/>
            <person name="Sugiura Y."/>
            <person name="Maeda R."/>
            <person name="Honda K."/>
            <person name="Sakurai N."/>
            <person name="Takahashi Y."/>
            <person name="Watada M."/>
            <person name="Katoh T."/>
            <person name="Gotoh A."/>
            <person name="Gotoh Y."/>
            <person name="Taniguchi I."/>
            <person name="Nakamura K."/>
            <person name="Hayashi T."/>
            <person name="Katayama T."/>
            <person name="Uemura T."/>
            <person name="Hattori Y."/>
        </authorList>
    </citation>
    <scope>NUCLEOTIDE SEQUENCE [LARGE SCALE GENOMIC DNA]</scope>
    <source>
        <strain evidence="10 11">SB-73</strain>
    </source>
</reference>
<dbReference type="AlphaFoldDB" id="A0AAV5RMZ7"/>
<dbReference type="GO" id="GO:0046514">
    <property type="term" value="P:ceramide catabolic process"/>
    <property type="evidence" value="ECO:0007669"/>
    <property type="project" value="TreeGrafter"/>
</dbReference>
<dbReference type="GO" id="GO:0046513">
    <property type="term" value="P:ceramide biosynthetic process"/>
    <property type="evidence" value="ECO:0007669"/>
    <property type="project" value="TreeGrafter"/>
</dbReference>
<evidence type="ECO:0000256" key="4">
    <source>
        <dbReference type="ARBA" id="ARBA00022801"/>
    </source>
</evidence>
<feature type="transmembrane region" description="Helical" evidence="9">
    <location>
        <begin position="65"/>
        <end position="82"/>
    </location>
</feature>
<feature type="binding site" evidence="7">
    <location>
        <position position="35"/>
    </location>
    <ligand>
        <name>Ca(2+)</name>
        <dbReference type="ChEBI" id="CHEBI:29108"/>
    </ligand>
</feature>
<dbReference type="Pfam" id="PF05875">
    <property type="entry name" value="Ceramidase"/>
    <property type="match status" value="1"/>
</dbReference>
<evidence type="ECO:0000256" key="8">
    <source>
        <dbReference type="PIRSR" id="PIRSR608901-2"/>
    </source>
</evidence>
<keyword evidence="7" id="KW-0106">Calcium</keyword>
<keyword evidence="11" id="KW-1185">Reference proteome</keyword>
<feature type="transmembrane region" description="Helical" evidence="9">
    <location>
        <begin position="225"/>
        <end position="245"/>
    </location>
</feature>
<feature type="transmembrane region" description="Helical" evidence="9">
    <location>
        <begin position="31"/>
        <end position="53"/>
    </location>
</feature>
<evidence type="ECO:0000256" key="1">
    <source>
        <dbReference type="ARBA" id="ARBA00004141"/>
    </source>
</evidence>
<feature type="binding site" evidence="8">
    <location>
        <position position="228"/>
    </location>
    <ligand>
        <name>Zn(2+)</name>
        <dbReference type="ChEBI" id="CHEBI:29105"/>
        <note>catalytic</note>
    </ligand>
</feature>
<feature type="binding site" evidence="7">
    <location>
        <position position="22"/>
    </location>
    <ligand>
        <name>Ca(2+)</name>
        <dbReference type="ChEBI" id="CHEBI:29108"/>
    </ligand>
</feature>
<comment type="cofactor">
    <cofactor evidence="8">
        <name>Zn(2+)</name>
        <dbReference type="ChEBI" id="CHEBI:29105"/>
    </cofactor>
</comment>
<feature type="binding site" evidence="8">
    <location>
        <position position="224"/>
    </location>
    <ligand>
        <name>Zn(2+)</name>
        <dbReference type="ChEBI" id="CHEBI:29105"/>
        <note>catalytic</note>
    </ligand>
</feature>
<feature type="binding site" evidence="7">
    <location>
        <position position="24"/>
    </location>
    <ligand>
        <name>Ca(2+)</name>
        <dbReference type="ChEBI" id="CHEBI:29108"/>
    </ligand>
</feature>
<evidence type="ECO:0000313" key="11">
    <source>
        <dbReference type="Proteomes" id="UP001362899"/>
    </source>
</evidence>
<protein>
    <submittedName>
        <fullName evidence="10">Alkaline dihydroceramidase</fullName>
    </submittedName>
</protein>
<dbReference type="GO" id="GO:0016811">
    <property type="term" value="F:hydrolase activity, acting on carbon-nitrogen (but not peptide) bonds, in linear amides"/>
    <property type="evidence" value="ECO:0007669"/>
    <property type="project" value="InterPro"/>
</dbReference>
<feature type="transmembrane region" description="Helical" evidence="9">
    <location>
        <begin position="146"/>
        <end position="166"/>
    </location>
</feature>
<feature type="transmembrane region" description="Helical" evidence="9">
    <location>
        <begin position="178"/>
        <end position="196"/>
    </location>
</feature>